<feature type="compositionally biased region" description="Basic and acidic residues" evidence="2">
    <location>
        <begin position="23"/>
        <end position="34"/>
    </location>
</feature>
<feature type="coiled-coil region" evidence="1">
    <location>
        <begin position="45"/>
        <end position="72"/>
    </location>
</feature>
<feature type="region of interest" description="Disordered" evidence="2">
    <location>
        <begin position="77"/>
        <end position="109"/>
    </location>
</feature>
<keyword evidence="1" id="KW-0175">Coiled coil</keyword>
<evidence type="ECO:0000313" key="3">
    <source>
        <dbReference type="EMBL" id="GFH26733.1"/>
    </source>
</evidence>
<feature type="region of interest" description="Disordered" evidence="2">
    <location>
        <begin position="1"/>
        <end position="42"/>
    </location>
</feature>
<dbReference type="AlphaFoldDB" id="A0A699ZVM5"/>
<feature type="compositionally biased region" description="Acidic residues" evidence="2">
    <location>
        <begin position="96"/>
        <end position="109"/>
    </location>
</feature>
<comment type="caution">
    <text evidence="3">The sequence shown here is derived from an EMBL/GenBank/DDBJ whole genome shotgun (WGS) entry which is preliminary data.</text>
</comment>
<keyword evidence="4" id="KW-1185">Reference proteome</keyword>
<reference evidence="3 4" key="1">
    <citation type="submission" date="2020-02" db="EMBL/GenBank/DDBJ databases">
        <title>Draft genome sequence of Haematococcus lacustris strain NIES-144.</title>
        <authorList>
            <person name="Morimoto D."/>
            <person name="Nakagawa S."/>
            <person name="Yoshida T."/>
            <person name="Sawayama S."/>
        </authorList>
    </citation>
    <scope>NUCLEOTIDE SEQUENCE [LARGE SCALE GENOMIC DNA]</scope>
    <source>
        <strain evidence="3 4">NIES-144</strain>
    </source>
</reference>
<evidence type="ECO:0000256" key="2">
    <source>
        <dbReference type="SAM" id="MobiDB-lite"/>
    </source>
</evidence>
<evidence type="ECO:0000313" key="4">
    <source>
        <dbReference type="Proteomes" id="UP000485058"/>
    </source>
</evidence>
<dbReference type="EMBL" id="BLLF01003221">
    <property type="protein sequence ID" value="GFH26733.1"/>
    <property type="molecule type" value="Genomic_DNA"/>
</dbReference>
<protein>
    <submittedName>
        <fullName evidence="3">FHA domain-containing protein</fullName>
    </submittedName>
</protein>
<feature type="coiled-coil region" evidence="1">
    <location>
        <begin position="129"/>
        <end position="197"/>
    </location>
</feature>
<feature type="non-terminal residue" evidence="3">
    <location>
        <position position="1"/>
    </location>
</feature>
<organism evidence="3 4">
    <name type="scientific">Haematococcus lacustris</name>
    <name type="common">Green alga</name>
    <name type="synonym">Haematococcus pluvialis</name>
    <dbReference type="NCBI Taxonomy" id="44745"/>
    <lineage>
        <taxon>Eukaryota</taxon>
        <taxon>Viridiplantae</taxon>
        <taxon>Chlorophyta</taxon>
        <taxon>core chlorophytes</taxon>
        <taxon>Chlorophyceae</taxon>
        <taxon>CS clade</taxon>
        <taxon>Chlamydomonadales</taxon>
        <taxon>Haematococcaceae</taxon>
        <taxon>Haematococcus</taxon>
    </lineage>
</organism>
<sequence length="204" mass="22640">MPSGWARGTSRQKEHKVKNMQTENDRISAKEKQEGGLTPGQAAALVRNEQGMNKLRDEMEELEELLLDSIKDAIADRSKEAAKKVSGKKKRATTASDEEYLGSDSDDEFYDRTAAHDDSLDAFMTTMKLQLESDKVQALRRELQEVESEQARVARLLQVVDADGFYKPGTKAAALAKAAAQRTLEQERKKREAAAAAAAKRKAE</sequence>
<evidence type="ECO:0000256" key="1">
    <source>
        <dbReference type="SAM" id="Coils"/>
    </source>
</evidence>
<proteinExistence type="predicted"/>
<dbReference type="Proteomes" id="UP000485058">
    <property type="component" value="Unassembled WGS sequence"/>
</dbReference>
<feature type="non-terminal residue" evidence="3">
    <location>
        <position position="204"/>
    </location>
</feature>
<name>A0A699ZVM5_HAELA</name>
<gene>
    <name evidence="3" type="ORF">HaLaN_24929</name>
</gene>
<accession>A0A699ZVM5</accession>